<evidence type="ECO:0000313" key="4">
    <source>
        <dbReference type="Proteomes" id="UP000541558"/>
    </source>
</evidence>
<accession>A0A8H5CEX3</accession>
<evidence type="ECO:0000256" key="1">
    <source>
        <dbReference type="SAM" id="MobiDB-lite"/>
    </source>
</evidence>
<name>A0A8H5CEX3_9AGAR</name>
<evidence type="ECO:0000259" key="2">
    <source>
        <dbReference type="Pfam" id="PF01693"/>
    </source>
</evidence>
<organism evidence="3 4">
    <name type="scientific">Ephemerocybe angulata</name>
    <dbReference type="NCBI Taxonomy" id="980116"/>
    <lineage>
        <taxon>Eukaryota</taxon>
        <taxon>Fungi</taxon>
        <taxon>Dikarya</taxon>
        <taxon>Basidiomycota</taxon>
        <taxon>Agaricomycotina</taxon>
        <taxon>Agaricomycetes</taxon>
        <taxon>Agaricomycetidae</taxon>
        <taxon>Agaricales</taxon>
        <taxon>Agaricineae</taxon>
        <taxon>Psathyrellaceae</taxon>
        <taxon>Ephemerocybe</taxon>
    </lineage>
</organism>
<protein>
    <recommendedName>
        <fullName evidence="2">Ribonuclease H1 N-terminal domain-containing protein</fullName>
    </recommendedName>
</protein>
<feature type="domain" description="Ribonuclease H1 N-terminal" evidence="2">
    <location>
        <begin position="237"/>
        <end position="278"/>
    </location>
</feature>
<feature type="region of interest" description="Disordered" evidence="1">
    <location>
        <begin position="37"/>
        <end position="66"/>
    </location>
</feature>
<dbReference type="InterPro" id="IPR037056">
    <property type="entry name" value="RNase_H1_N_sf"/>
</dbReference>
<keyword evidence="4" id="KW-1185">Reference proteome</keyword>
<dbReference type="Proteomes" id="UP000541558">
    <property type="component" value="Unassembled WGS sequence"/>
</dbReference>
<dbReference type="AlphaFoldDB" id="A0A8H5CEX3"/>
<gene>
    <name evidence="3" type="ORF">D9611_012412</name>
</gene>
<dbReference type="EMBL" id="JAACJK010000005">
    <property type="protein sequence ID" value="KAF5339984.1"/>
    <property type="molecule type" value="Genomic_DNA"/>
</dbReference>
<sequence>MTEQKETPSTPRINGTITLTDLMSTLRALGVNVSSPHEDMVRESTSAGSPPPPGVGVAIGEEAPPTLSSQTRIECIVAALRSLGLDVSAPAPSSTDDATTVTAPAAIDSGAPPTATDTGAGAALEAGAAAPAPPNTLSAGGRALSGLPPLPVPAPSNTLSAGGRALSGLPPLPAALPAGATITSPSGAVVTLSPASIPVGGAVGSAPRPQDASNPISGFVCVNCNTHNLVRPARETWYVVTVGLQVGVFQGWHSVQPLVSGVRGACYRKYASQEDAVAAFQEALTSNNVRSVQQT</sequence>
<evidence type="ECO:0000313" key="3">
    <source>
        <dbReference type="EMBL" id="KAF5339984.1"/>
    </source>
</evidence>
<proteinExistence type="predicted"/>
<dbReference type="InterPro" id="IPR011320">
    <property type="entry name" value="RNase_H1_N"/>
</dbReference>
<dbReference type="Pfam" id="PF01693">
    <property type="entry name" value="Cauli_VI"/>
    <property type="match status" value="1"/>
</dbReference>
<reference evidence="3 4" key="1">
    <citation type="journal article" date="2020" name="ISME J.">
        <title>Uncovering the hidden diversity of litter-decomposition mechanisms in mushroom-forming fungi.</title>
        <authorList>
            <person name="Floudas D."/>
            <person name="Bentzer J."/>
            <person name="Ahren D."/>
            <person name="Johansson T."/>
            <person name="Persson P."/>
            <person name="Tunlid A."/>
        </authorList>
    </citation>
    <scope>NUCLEOTIDE SEQUENCE [LARGE SCALE GENOMIC DNA]</scope>
    <source>
        <strain evidence="3 4">CBS 175.51</strain>
    </source>
</reference>
<comment type="caution">
    <text evidence="3">The sequence shown here is derived from an EMBL/GenBank/DDBJ whole genome shotgun (WGS) entry which is preliminary data.</text>
</comment>
<dbReference type="Gene3D" id="3.40.970.10">
    <property type="entry name" value="Ribonuclease H1, N-terminal domain"/>
    <property type="match status" value="1"/>
</dbReference>
<dbReference type="OrthoDB" id="3270804at2759"/>
<dbReference type="SUPFAM" id="SSF55658">
    <property type="entry name" value="L9 N-domain-like"/>
    <property type="match status" value="1"/>
</dbReference>
<dbReference type="InterPro" id="IPR009027">
    <property type="entry name" value="Ribosomal_bL9/RNase_H1_N"/>
</dbReference>